<comment type="caution">
    <text evidence="2">The sequence shown here is derived from an EMBL/GenBank/DDBJ whole genome shotgun (WGS) entry which is preliminary data.</text>
</comment>
<dbReference type="OrthoDB" id="3946303at2759"/>
<protein>
    <submittedName>
        <fullName evidence="2">Uncharacterized protein</fullName>
    </submittedName>
</protein>
<accession>A0A9P4TIJ4</accession>
<proteinExistence type="predicted"/>
<reference evidence="2" key="1">
    <citation type="submission" date="2019-04" db="EMBL/GenBank/DDBJ databases">
        <title>Sequencing of skin fungus with MAO and IRED activity.</title>
        <authorList>
            <person name="Marsaioli A.J."/>
            <person name="Bonatto J.M.C."/>
            <person name="Reis Junior O."/>
        </authorList>
    </citation>
    <scope>NUCLEOTIDE SEQUENCE</scope>
    <source>
        <strain evidence="2">30M1</strain>
    </source>
</reference>
<dbReference type="Proteomes" id="UP000801428">
    <property type="component" value="Unassembled WGS sequence"/>
</dbReference>
<feature type="region of interest" description="Disordered" evidence="1">
    <location>
        <begin position="41"/>
        <end position="78"/>
    </location>
</feature>
<dbReference type="AlphaFoldDB" id="A0A9P4TIJ4"/>
<evidence type="ECO:0000313" key="2">
    <source>
        <dbReference type="EMBL" id="KAF3005953.1"/>
    </source>
</evidence>
<name>A0A9P4TIJ4_CURKU</name>
<dbReference type="EMBL" id="SWKU01000006">
    <property type="protein sequence ID" value="KAF3005953.1"/>
    <property type="molecule type" value="Genomic_DNA"/>
</dbReference>
<sequence length="146" mass="16747">MNNYKVDAHALDAAERIGLKSSSSTLRSMMADEERRRNINQGLSNAGSGMYPEGMVSSVPNRQEPVGPLLRFQNPRTGEPRLTIYETIEQKEKLGKHSLENQRRVELQRGHLKTVYETIEEQELLDRKPQRGADSCVNKRWGKYFT</sequence>
<keyword evidence="3" id="KW-1185">Reference proteome</keyword>
<evidence type="ECO:0000313" key="3">
    <source>
        <dbReference type="Proteomes" id="UP000801428"/>
    </source>
</evidence>
<gene>
    <name evidence="2" type="ORF">E8E13_010166</name>
</gene>
<evidence type="ECO:0000256" key="1">
    <source>
        <dbReference type="SAM" id="MobiDB-lite"/>
    </source>
</evidence>
<organism evidence="2 3">
    <name type="scientific">Curvularia kusanoi</name>
    <name type="common">Cochliobolus kusanoi</name>
    <dbReference type="NCBI Taxonomy" id="90978"/>
    <lineage>
        <taxon>Eukaryota</taxon>
        <taxon>Fungi</taxon>
        <taxon>Dikarya</taxon>
        <taxon>Ascomycota</taxon>
        <taxon>Pezizomycotina</taxon>
        <taxon>Dothideomycetes</taxon>
        <taxon>Pleosporomycetidae</taxon>
        <taxon>Pleosporales</taxon>
        <taxon>Pleosporineae</taxon>
        <taxon>Pleosporaceae</taxon>
        <taxon>Curvularia</taxon>
    </lineage>
</organism>